<dbReference type="InterPro" id="IPR032466">
    <property type="entry name" value="Metal_Hydrolase"/>
</dbReference>
<dbReference type="Pfam" id="PF01026">
    <property type="entry name" value="TatD_DNase"/>
    <property type="match status" value="1"/>
</dbReference>
<dbReference type="CDD" id="cd01310">
    <property type="entry name" value="TatD_DNAse"/>
    <property type="match status" value="1"/>
</dbReference>
<evidence type="ECO:0000313" key="4">
    <source>
        <dbReference type="EMBL" id="KKQ18288.1"/>
    </source>
</evidence>
<evidence type="ECO:0000256" key="1">
    <source>
        <dbReference type="ARBA" id="ARBA00022723"/>
    </source>
</evidence>
<dbReference type="GO" id="GO:0016788">
    <property type="term" value="F:hydrolase activity, acting on ester bonds"/>
    <property type="evidence" value="ECO:0007669"/>
    <property type="project" value="InterPro"/>
</dbReference>
<dbReference type="GO" id="GO:0046872">
    <property type="term" value="F:metal ion binding"/>
    <property type="evidence" value="ECO:0007669"/>
    <property type="project" value="UniProtKB-KW"/>
</dbReference>
<dbReference type="Gene3D" id="3.20.20.140">
    <property type="entry name" value="Metal-dependent hydrolases"/>
    <property type="match status" value="1"/>
</dbReference>
<dbReference type="InterPro" id="IPR001130">
    <property type="entry name" value="TatD-like"/>
</dbReference>
<dbReference type="PROSITE" id="PS01137">
    <property type="entry name" value="TATD_1"/>
    <property type="match status" value="1"/>
</dbReference>
<evidence type="ECO:0000256" key="3">
    <source>
        <dbReference type="PIRSR" id="PIRSR005902-1"/>
    </source>
</evidence>
<feature type="binding site" evidence="3">
    <location>
        <position position="151"/>
    </location>
    <ligand>
        <name>a divalent metal cation</name>
        <dbReference type="ChEBI" id="CHEBI:60240"/>
        <label>2</label>
    </ligand>
</feature>
<feature type="binding site" evidence="3">
    <location>
        <position position="8"/>
    </location>
    <ligand>
        <name>a divalent metal cation</name>
        <dbReference type="ChEBI" id="CHEBI:60240"/>
        <label>1</label>
    </ligand>
</feature>
<sequence>MFIDTHAHLNFKDFDLDYIQVIERAKKAGVEKVIIPSSNLKTSLKAIEIAEEIDGVFTAVGLHPIHVKDEDFNETEFLRLAKNKKVVAIGEIGLDYYYDKSNLLSQKEVFAKSLRLAQVVSKPVIVHSREAGMDILPLLLAESPMPRGVMHCFQEDWQFAQTILEMGFYLSFTGLITFSKNQKTVEVIKKTPLERILIETDCPYMTPEPYRGKRNEPAYIVEVARKIAEIKKIPLEKVATQTSKNAIELFKLDK</sequence>
<dbReference type="InterPro" id="IPR015991">
    <property type="entry name" value="TatD/YcfH-like"/>
</dbReference>
<dbReference type="PATRIC" id="fig|1618331.3.peg.428"/>
<name>A0A0G0FGT5_9BACT</name>
<evidence type="ECO:0000256" key="2">
    <source>
        <dbReference type="ARBA" id="ARBA00022801"/>
    </source>
</evidence>
<dbReference type="GO" id="GO:0004536">
    <property type="term" value="F:DNA nuclease activity"/>
    <property type="evidence" value="ECO:0007669"/>
    <property type="project" value="InterPro"/>
</dbReference>
<dbReference type="PIRSF" id="PIRSF005902">
    <property type="entry name" value="DNase_TatD"/>
    <property type="match status" value="1"/>
</dbReference>
<feature type="binding site" evidence="3">
    <location>
        <position position="201"/>
    </location>
    <ligand>
        <name>a divalent metal cation</name>
        <dbReference type="ChEBI" id="CHEBI:60240"/>
        <label>1</label>
    </ligand>
</feature>
<accession>A0A0G0FGT5</accession>
<feature type="binding site" evidence="3">
    <location>
        <position position="91"/>
    </location>
    <ligand>
        <name>a divalent metal cation</name>
        <dbReference type="ChEBI" id="CHEBI:60240"/>
        <label>1</label>
    </ligand>
</feature>
<keyword evidence="1 3" id="KW-0479">Metal-binding</keyword>
<dbReference type="AlphaFoldDB" id="A0A0G0FGT5"/>
<evidence type="ECO:0000313" key="5">
    <source>
        <dbReference type="Proteomes" id="UP000034508"/>
    </source>
</evidence>
<protein>
    <submittedName>
        <fullName evidence="4">Mg-dependent DNAse</fullName>
    </submittedName>
</protein>
<dbReference type="InterPro" id="IPR018228">
    <property type="entry name" value="DNase_TatD-rel_CS"/>
</dbReference>
<gene>
    <name evidence="4" type="ORF">US31_C0006G0019</name>
</gene>
<dbReference type="PANTHER" id="PTHR46124">
    <property type="entry name" value="D-AMINOACYL-TRNA DEACYLASE"/>
    <property type="match status" value="1"/>
</dbReference>
<dbReference type="FunFam" id="3.20.20.140:FF:000005">
    <property type="entry name" value="TatD family hydrolase"/>
    <property type="match status" value="1"/>
</dbReference>
<dbReference type="PROSITE" id="PS01091">
    <property type="entry name" value="TATD_3"/>
    <property type="match status" value="1"/>
</dbReference>
<dbReference type="GO" id="GO:0005829">
    <property type="term" value="C:cytosol"/>
    <property type="evidence" value="ECO:0007669"/>
    <property type="project" value="TreeGrafter"/>
</dbReference>
<feature type="binding site" evidence="3">
    <location>
        <position position="6"/>
    </location>
    <ligand>
        <name>a divalent metal cation</name>
        <dbReference type="ChEBI" id="CHEBI:60240"/>
        <label>1</label>
    </ligand>
</feature>
<comment type="caution">
    <text evidence="4">The sequence shown here is derived from an EMBL/GenBank/DDBJ whole genome shotgun (WGS) entry which is preliminary data.</text>
</comment>
<dbReference type="EMBL" id="LBSM01000006">
    <property type="protein sequence ID" value="KKQ18288.1"/>
    <property type="molecule type" value="Genomic_DNA"/>
</dbReference>
<dbReference type="PANTHER" id="PTHR46124:SF2">
    <property type="entry name" value="D-AMINOACYL-TRNA DEACYLASE"/>
    <property type="match status" value="1"/>
</dbReference>
<keyword evidence="2" id="KW-0378">Hydrolase</keyword>
<dbReference type="NCBIfam" id="TIGR00010">
    <property type="entry name" value="YchF/TatD family DNA exonuclease"/>
    <property type="match status" value="1"/>
</dbReference>
<feature type="binding site" evidence="3">
    <location>
        <position position="127"/>
    </location>
    <ligand>
        <name>a divalent metal cation</name>
        <dbReference type="ChEBI" id="CHEBI:60240"/>
        <label>2</label>
    </ligand>
</feature>
<reference evidence="4 5" key="1">
    <citation type="journal article" date="2015" name="Nature">
        <title>rRNA introns, odd ribosomes, and small enigmatic genomes across a large radiation of phyla.</title>
        <authorList>
            <person name="Brown C.T."/>
            <person name="Hug L.A."/>
            <person name="Thomas B.C."/>
            <person name="Sharon I."/>
            <person name="Castelle C.J."/>
            <person name="Singh A."/>
            <person name="Wilkins M.J."/>
            <person name="Williams K.H."/>
            <person name="Banfield J.F."/>
        </authorList>
    </citation>
    <scope>NUCLEOTIDE SEQUENCE [LARGE SCALE GENOMIC DNA]</scope>
</reference>
<organism evidence="4 5">
    <name type="scientific">Berkelbacteria bacterium GW2011_GWA1_36_9</name>
    <dbReference type="NCBI Taxonomy" id="1618331"/>
    <lineage>
        <taxon>Bacteria</taxon>
        <taxon>Candidatus Berkelbacteria</taxon>
    </lineage>
</organism>
<dbReference type="SUPFAM" id="SSF51556">
    <property type="entry name" value="Metallo-dependent hydrolases"/>
    <property type="match status" value="1"/>
</dbReference>
<dbReference type="Proteomes" id="UP000034508">
    <property type="component" value="Unassembled WGS sequence"/>
</dbReference>
<proteinExistence type="predicted"/>